<name>A0A239WZ73_9ACTN</name>
<proteinExistence type="predicted"/>
<dbReference type="AlphaFoldDB" id="A0A239WZ73"/>
<evidence type="ECO:0000256" key="2">
    <source>
        <dbReference type="SAM" id="Phobius"/>
    </source>
</evidence>
<dbReference type="eggNOG" id="ENOG5034283">
    <property type="taxonomic scope" value="Bacteria"/>
</dbReference>
<keyword evidence="2" id="KW-0472">Membrane</keyword>
<feature type="transmembrane region" description="Helical" evidence="2">
    <location>
        <begin position="196"/>
        <end position="217"/>
    </location>
</feature>
<keyword evidence="2" id="KW-0812">Transmembrane</keyword>
<dbReference type="KEGG" id="cgrn:4412665_01821"/>
<feature type="compositionally biased region" description="Low complexity" evidence="1">
    <location>
        <begin position="107"/>
        <end position="123"/>
    </location>
</feature>
<feature type="compositionally biased region" description="Basic and acidic residues" evidence="1">
    <location>
        <begin position="73"/>
        <end position="83"/>
    </location>
</feature>
<organism evidence="3 4">
    <name type="scientific">Cutibacterium granulosum</name>
    <dbReference type="NCBI Taxonomy" id="33011"/>
    <lineage>
        <taxon>Bacteria</taxon>
        <taxon>Bacillati</taxon>
        <taxon>Actinomycetota</taxon>
        <taxon>Actinomycetes</taxon>
        <taxon>Propionibacteriales</taxon>
        <taxon>Propionibacteriaceae</taxon>
        <taxon>Cutibacterium</taxon>
    </lineage>
</organism>
<dbReference type="RefSeq" id="WP_157738780.1">
    <property type="nucleotide sequence ID" value="NZ_LT906441.1"/>
</dbReference>
<feature type="compositionally biased region" description="Low complexity" evidence="1">
    <location>
        <begin position="229"/>
        <end position="245"/>
    </location>
</feature>
<gene>
    <name evidence="3" type="ORF">SAMEA4412665_01821</name>
</gene>
<feature type="region of interest" description="Disordered" evidence="1">
    <location>
        <begin position="222"/>
        <end position="248"/>
    </location>
</feature>
<reference evidence="3 4" key="1">
    <citation type="submission" date="2017-06" db="EMBL/GenBank/DDBJ databases">
        <authorList>
            <consortium name="Pathogen Informatics"/>
        </authorList>
    </citation>
    <scope>NUCLEOTIDE SEQUENCE [LARGE SCALE GENOMIC DNA]</scope>
    <source>
        <strain evidence="3 4">NCTC11865</strain>
    </source>
</reference>
<dbReference type="EMBL" id="LT906441">
    <property type="protein sequence ID" value="SNV39781.1"/>
    <property type="molecule type" value="Genomic_DNA"/>
</dbReference>
<feature type="compositionally biased region" description="Basic and acidic residues" evidence="1">
    <location>
        <begin position="126"/>
        <end position="173"/>
    </location>
</feature>
<keyword evidence="2" id="KW-1133">Transmembrane helix</keyword>
<evidence type="ECO:0000256" key="1">
    <source>
        <dbReference type="SAM" id="MobiDB-lite"/>
    </source>
</evidence>
<dbReference type="Proteomes" id="UP000215332">
    <property type="component" value="Chromosome 1"/>
</dbReference>
<accession>A0A239WZ73</accession>
<evidence type="ECO:0008006" key="5">
    <source>
        <dbReference type="Google" id="ProtNLM"/>
    </source>
</evidence>
<feature type="region of interest" description="Disordered" evidence="1">
    <location>
        <begin position="1"/>
        <end position="184"/>
    </location>
</feature>
<protein>
    <recommendedName>
        <fullName evidence="5">PknH-like extracellular domain-containing protein</fullName>
    </recommendedName>
</protein>
<evidence type="ECO:0000313" key="4">
    <source>
        <dbReference type="Proteomes" id="UP000215332"/>
    </source>
</evidence>
<evidence type="ECO:0000313" key="3">
    <source>
        <dbReference type="EMBL" id="SNV39781.1"/>
    </source>
</evidence>
<sequence length="620" mass="65577">MSDEVNNRPRRALSSEDFPAGSTRRFADSDDSLAESGKADSAPRGRGARRARRGFFTDDATAKSESAETSGSIDRHAAFRQHGDPQTGIIPRVTFNDPESASEITDTRSLTTTALEAAAAAHRTSSRRDTSSRRASTDPVRTDSDQQKRSEPNRASKGPRRSDDNDHHTDRSAAKVSDGTSHEDDELIVGRHKINWWLWALVGLLVLAIIFTGIALVHHKNRDQQPAPGVTGTSTSSQSSRTVTRLSDKGLLTAEDAKNITDDTWTVASTTDKVSASDSNAISCVVRDTNHPRSVSTWQRALSTNSKTATAALHRIDSYANDAAAQAAYQAELASLASCSSVPAHIVSAATFQHMGDQSQSVTIAYQGVKSQYRTVVLMRMGTVIEALDVANVDSAVPAAKVGKALTAAATKSCDLSGGTCPTDAVETADAVPPVAGDAGWLITSDLPRITPDAGEWSTTPIGSVTTKGTQCEGVTLATFSGPTARNQRTYLLYQDSAAPQGFGVDEVNLTFKDSSAASASAKKIGDSISRCSKNLSTAKVSDAKEVKGPGANGKAVSGRTFTITADAGSGKEIRYQVAIASVNNKVTYLLANTTKAFGFPADEWAKLGLRAAQRASQVR</sequence>